<proteinExistence type="predicted"/>
<accession>A0A8S5QG46</accession>
<organism evidence="2">
    <name type="scientific">Myoviridae sp. ctn8H20</name>
    <dbReference type="NCBI Taxonomy" id="2825169"/>
    <lineage>
        <taxon>Viruses</taxon>
        <taxon>Duplodnaviria</taxon>
        <taxon>Heunggongvirae</taxon>
        <taxon>Uroviricota</taxon>
        <taxon>Caudoviricetes</taxon>
    </lineage>
</organism>
<name>A0A8S5QG46_9CAUD</name>
<keyword evidence="1" id="KW-0472">Membrane</keyword>
<reference evidence="2" key="1">
    <citation type="journal article" date="2021" name="Proc. Natl. Acad. Sci. U.S.A.">
        <title>A Catalog of Tens of Thousands of Viruses from Human Metagenomes Reveals Hidden Associations with Chronic Diseases.</title>
        <authorList>
            <person name="Tisza M.J."/>
            <person name="Buck C.B."/>
        </authorList>
    </citation>
    <scope>NUCLEOTIDE SEQUENCE</scope>
    <source>
        <strain evidence="2">Ctn8H20</strain>
    </source>
</reference>
<sequence length="82" mass="9534">MIRFFQNIFFIIEGFFKWFLSFFTGMGFIALKRYAICKKCPHKKGKHCSICGCFLKAKVLVKYPLADDNLSIGGCPDFPPRW</sequence>
<evidence type="ECO:0000313" key="2">
    <source>
        <dbReference type="EMBL" id="DAE17733.1"/>
    </source>
</evidence>
<keyword evidence="1" id="KW-0812">Transmembrane</keyword>
<keyword evidence="1" id="KW-1133">Transmembrane helix</keyword>
<dbReference type="EMBL" id="BK015645">
    <property type="protein sequence ID" value="DAE17733.1"/>
    <property type="molecule type" value="Genomic_DNA"/>
</dbReference>
<evidence type="ECO:0000256" key="1">
    <source>
        <dbReference type="SAM" id="Phobius"/>
    </source>
</evidence>
<protein>
    <submittedName>
        <fullName evidence="2">Zinc-ribbon containing domain protein</fullName>
    </submittedName>
</protein>
<feature type="transmembrane region" description="Helical" evidence="1">
    <location>
        <begin position="15"/>
        <end position="36"/>
    </location>
</feature>